<evidence type="ECO:0000313" key="1">
    <source>
        <dbReference type="EMBL" id="MBP2022979.1"/>
    </source>
</evidence>
<sequence length="47" mass="5326">MKKTNAITLATNYLDEYYFGGAFSVDKEGRLISYFEIGQEGMLIIDV</sequence>
<evidence type="ECO:0000313" key="2">
    <source>
        <dbReference type="Proteomes" id="UP001519308"/>
    </source>
</evidence>
<gene>
    <name evidence="1" type="ORF">J2Z44_002804</name>
</gene>
<name>A0ABS4K5C3_9CLOT</name>
<dbReference type="EMBL" id="JAGGLL010000021">
    <property type="protein sequence ID" value="MBP2022979.1"/>
    <property type="molecule type" value="Genomic_DNA"/>
</dbReference>
<dbReference type="Proteomes" id="UP001519308">
    <property type="component" value="Unassembled WGS sequence"/>
</dbReference>
<dbReference type="RefSeq" id="WP_021281988.1">
    <property type="nucleotide sequence ID" value="NZ_JAGGLL010000021.1"/>
</dbReference>
<reference evidence="1 2" key="1">
    <citation type="submission" date="2021-03" db="EMBL/GenBank/DDBJ databases">
        <title>Genomic Encyclopedia of Type Strains, Phase IV (KMG-IV): sequencing the most valuable type-strain genomes for metagenomic binning, comparative biology and taxonomic classification.</title>
        <authorList>
            <person name="Goeker M."/>
        </authorList>
    </citation>
    <scope>NUCLEOTIDE SEQUENCE [LARGE SCALE GENOMIC DNA]</scope>
    <source>
        <strain evidence="1 2">DSM 28650</strain>
    </source>
</reference>
<accession>A0ABS4K5C3</accession>
<protein>
    <submittedName>
        <fullName evidence="1">Transcriptional regulator with AAA-type ATPase domain</fullName>
    </submittedName>
</protein>
<organism evidence="1 2">
    <name type="scientific">Clostridium punense</name>
    <dbReference type="NCBI Taxonomy" id="1054297"/>
    <lineage>
        <taxon>Bacteria</taxon>
        <taxon>Bacillati</taxon>
        <taxon>Bacillota</taxon>
        <taxon>Clostridia</taxon>
        <taxon>Eubacteriales</taxon>
        <taxon>Clostridiaceae</taxon>
        <taxon>Clostridium</taxon>
    </lineage>
</organism>
<keyword evidence="2" id="KW-1185">Reference proteome</keyword>
<proteinExistence type="predicted"/>
<comment type="caution">
    <text evidence="1">The sequence shown here is derived from an EMBL/GenBank/DDBJ whole genome shotgun (WGS) entry which is preliminary data.</text>
</comment>